<sequence>MKTLSKRGERHIATSFLPIQHVLGEGQTTTSTGMPTVLKSPTDVPPSTDEDKKLWATQCSPEYNRQETRRHEACMQQPKSSIIAPAPRGVHSRVHIDSAISRRLFFTERPVRVGLIYAPRRRRNAQYETTIRAAKTLICLVLCYVEVDSSAVGRLLESRSGNEGLDIKPTTLVTTDAMITFGTDGLMCSSRYGVSCLIRPRINSLVKATVVRIKRGNFLFEGPYVIYQLLLCEPKSLTGNRYRHVIIEQENDYVTSDFTQNSSRSLSGLSGADISGAYTPKIKIHISPILTRSQRSLGFTHPKPFTYSDNFSDRMKSTPGHLHWL</sequence>
<gene>
    <name evidence="2" type="ORF">EVAR_13738_1</name>
</gene>
<proteinExistence type="predicted"/>
<feature type="region of interest" description="Disordered" evidence="1">
    <location>
        <begin position="23"/>
        <end position="51"/>
    </location>
</feature>
<evidence type="ECO:0000313" key="2">
    <source>
        <dbReference type="EMBL" id="GBP23781.1"/>
    </source>
</evidence>
<organism evidence="2 3">
    <name type="scientific">Eumeta variegata</name>
    <name type="common">Bagworm moth</name>
    <name type="synonym">Eumeta japonica</name>
    <dbReference type="NCBI Taxonomy" id="151549"/>
    <lineage>
        <taxon>Eukaryota</taxon>
        <taxon>Metazoa</taxon>
        <taxon>Ecdysozoa</taxon>
        <taxon>Arthropoda</taxon>
        <taxon>Hexapoda</taxon>
        <taxon>Insecta</taxon>
        <taxon>Pterygota</taxon>
        <taxon>Neoptera</taxon>
        <taxon>Endopterygota</taxon>
        <taxon>Lepidoptera</taxon>
        <taxon>Glossata</taxon>
        <taxon>Ditrysia</taxon>
        <taxon>Tineoidea</taxon>
        <taxon>Psychidae</taxon>
        <taxon>Oiketicinae</taxon>
        <taxon>Eumeta</taxon>
    </lineage>
</organism>
<dbReference type="Proteomes" id="UP000299102">
    <property type="component" value="Unassembled WGS sequence"/>
</dbReference>
<evidence type="ECO:0000256" key="1">
    <source>
        <dbReference type="SAM" id="MobiDB-lite"/>
    </source>
</evidence>
<reference evidence="2 3" key="1">
    <citation type="journal article" date="2019" name="Commun. Biol.">
        <title>The bagworm genome reveals a unique fibroin gene that provides high tensile strength.</title>
        <authorList>
            <person name="Kono N."/>
            <person name="Nakamura H."/>
            <person name="Ohtoshi R."/>
            <person name="Tomita M."/>
            <person name="Numata K."/>
            <person name="Arakawa K."/>
        </authorList>
    </citation>
    <scope>NUCLEOTIDE SEQUENCE [LARGE SCALE GENOMIC DNA]</scope>
</reference>
<dbReference type="AlphaFoldDB" id="A0A4C1UBI9"/>
<keyword evidence="3" id="KW-1185">Reference proteome</keyword>
<accession>A0A4C1UBI9</accession>
<evidence type="ECO:0000313" key="3">
    <source>
        <dbReference type="Proteomes" id="UP000299102"/>
    </source>
</evidence>
<comment type="caution">
    <text evidence="2">The sequence shown here is derived from an EMBL/GenBank/DDBJ whole genome shotgun (WGS) entry which is preliminary data.</text>
</comment>
<name>A0A4C1UBI9_EUMVA</name>
<protein>
    <submittedName>
        <fullName evidence="2">Uncharacterized protein</fullName>
    </submittedName>
</protein>
<dbReference type="EMBL" id="BGZK01000153">
    <property type="protein sequence ID" value="GBP23781.1"/>
    <property type="molecule type" value="Genomic_DNA"/>
</dbReference>